<reference evidence="2 3" key="1">
    <citation type="journal article" date="2020" name="bioRxiv">
        <title>Whole genome comparisons of ergot fungi reveals the divergence and evolution of species within the genus Claviceps are the result of varying mechanisms driving genome evolution and host range expansion.</title>
        <authorList>
            <person name="Wyka S.A."/>
            <person name="Mondo S.J."/>
            <person name="Liu M."/>
            <person name="Dettman J."/>
            <person name="Nalam V."/>
            <person name="Broders K.D."/>
        </authorList>
    </citation>
    <scope>NUCLEOTIDE SEQUENCE [LARGE SCALE GENOMIC DNA]</scope>
    <source>
        <strain evidence="2 3">LM576</strain>
    </source>
</reference>
<feature type="compositionally biased region" description="Polar residues" evidence="1">
    <location>
        <begin position="1"/>
        <end position="23"/>
    </location>
</feature>
<evidence type="ECO:0000313" key="3">
    <source>
        <dbReference type="Proteomes" id="UP000732380"/>
    </source>
</evidence>
<comment type="caution">
    <text evidence="2">The sequence shown here is derived from an EMBL/GenBank/DDBJ whole genome shotgun (WGS) entry which is preliminary data.</text>
</comment>
<organism evidence="2 3">
    <name type="scientific">Claviceps humidiphila</name>
    <dbReference type="NCBI Taxonomy" id="1294629"/>
    <lineage>
        <taxon>Eukaryota</taxon>
        <taxon>Fungi</taxon>
        <taxon>Dikarya</taxon>
        <taxon>Ascomycota</taxon>
        <taxon>Pezizomycotina</taxon>
        <taxon>Sordariomycetes</taxon>
        <taxon>Hypocreomycetidae</taxon>
        <taxon>Hypocreales</taxon>
        <taxon>Clavicipitaceae</taxon>
        <taxon>Claviceps</taxon>
    </lineage>
</organism>
<protein>
    <submittedName>
        <fullName evidence="2">Uncharacterized protein</fullName>
    </submittedName>
</protein>
<dbReference type="AlphaFoldDB" id="A0A9P7PUU3"/>
<keyword evidence="3" id="KW-1185">Reference proteome</keyword>
<evidence type="ECO:0000256" key="1">
    <source>
        <dbReference type="SAM" id="MobiDB-lite"/>
    </source>
</evidence>
<name>A0A9P7PUU3_9HYPO</name>
<proteinExistence type="predicted"/>
<sequence>MSSSKGSQSISLAQSLSPTQNSSPTPPLINKVLVQNERLISELFPFKDVDKLKEWLKVDCMQGAWAEFMRDCVTKPPSESVFDPDKGTIAGAAKTAIAHRNIQYLVYHPDKTAWTFEDHHVRFVVIVVRDNLLGALWSDRDWQQKPLEICNAVYELLCFLKIARLNVEDLACSS</sequence>
<evidence type="ECO:0000313" key="2">
    <source>
        <dbReference type="EMBL" id="KAG6106273.1"/>
    </source>
</evidence>
<gene>
    <name evidence="2" type="ORF">E4U13_007514</name>
</gene>
<dbReference type="EMBL" id="SRQM01000748">
    <property type="protein sequence ID" value="KAG6106273.1"/>
    <property type="molecule type" value="Genomic_DNA"/>
</dbReference>
<accession>A0A9P7PUU3</accession>
<feature type="region of interest" description="Disordered" evidence="1">
    <location>
        <begin position="1"/>
        <end position="28"/>
    </location>
</feature>
<dbReference type="Proteomes" id="UP000732380">
    <property type="component" value="Unassembled WGS sequence"/>
</dbReference>